<proteinExistence type="predicted"/>
<dbReference type="RefSeq" id="WP_092550827.1">
    <property type="nucleotide sequence ID" value="NZ_FNPZ01000001.1"/>
</dbReference>
<dbReference type="AlphaFoldDB" id="A0A1H3MNS3"/>
<dbReference type="EMBL" id="FNPZ01000001">
    <property type="protein sequence ID" value="SDY78140.1"/>
    <property type="molecule type" value="Genomic_DNA"/>
</dbReference>
<protein>
    <submittedName>
        <fullName evidence="1">Uncharacterized protein</fullName>
    </submittedName>
</protein>
<name>A0A1H3MNS3_9MICO</name>
<keyword evidence="2" id="KW-1185">Reference proteome</keyword>
<evidence type="ECO:0000313" key="2">
    <source>
        <dbReference type="Proteomes" id="UP000198891"/>
    </source>
</evidence>
<reference evidence="1 2" key="1">
    <citation type="submission" date="2016-10" db="EMBL/GenBank/DDBJ databases">
        <authorList>
            <person name="de Groot N.N."/>
        </authorList>
    </citation>
    <scope>NUCLEOTIDE SEQUENCE [LARGE SCALE GENOMIC DNA]</scope>
    <source>
        <strain evidence="1 2">CGMCC 4.3491</strain>
    </source>
</reference>
<dbReference type="Proteomes" id="UP000198891">
    <property type="component" value="Unassembled WGS sequence"/>
</dbReference>
<sequence>MEMTVLVACHEEWVLSPVADRDALSREIASVAENGGGFLDFLVLGDVLYTLLVSEPISIHMARRQIERTDLPVYPAPRFIVSRCHHGAGGGTAESVT</sequence>
<organism evidence="1 2">
    <name type="scientific">Herbiconiux ginsengi</name>
    <dbReference type="NCBI Taxonomy" id="381665"/>
    <lineage>
        <taxon>Bacteria</taxon>
        <taxon>Bacillati</taxon>
        <taxon>Actinomycetota</taxon>
        <taxon>Actinomycetes</taxon>
        <taxon>Micrococcales</taxon>
        <taxon>Microbacteriaceae</taxon>
        <taxon>Herbiconiux</taxon>
    </lineage>
</organism>
<accession>A0A1H3MNS3</accession>
<gene>
    <name evidence="1" type="ORF">SAMN05216554_1498</name>
</gene>
<evidence type="ECO:0000313" key="1">
    <source>
        <dbReference type="EMBL" id="SDY78140.1"/>
    </source>
</evidence>